<protein>
    <submittedName>
        <fullName evidence="2">Uncharacterized protein</fullName>
    </submittedName>
</protein>
<dbReference type="EMBL" id="JABXBU010002228">
    <property type="protein sequence ID" value="KAF8770510.1"/>
    <property type="molecule type" value="Genomic_DNA"/>
</dbReference>
<keyword evidence="3" id="KW-1185">Reference proteome</keyword>
<sequence length="1101" mass="124683">MITGASLQLTNARKPEEEPRKLKYRGPVVYSNLPPPVLYFPNFPPNPKISSRGDGEEKTIEYVPYPYENLPLLVYQSDNQPPVHVVEKNQDSTQGAQPQNNNAQVHQQSGPPAPAMPDYLKNNQQQYQNMQPQTQKDSNSYNAAPQLFPDLENQQYLSIGISTYQTELPNVLYGTPEAAAPSSPQHKQNMASYQVQNNMNPNAQQQPSYTVAQNNAQTGHQQPLMMYNDNPQPNQYVTNVAMQPQMQNVAYGQSQSNIQRIPDQKAPAQNQYAQIPQQPPVVGYSVQQDYSPKQMPSSIQELIKQQAGGDKSSTYQYSGNLMPTNSQGDSHYNMQQQGAVQDQPQFQKLQVQVQATTENEPDNDPDQRVLSIALYPYDIRGNNYKEEAKQFYKIVIPPLDGENAEDNSYGPQISNPMEMQGQSFQYLKMESNGPMAQPGPKQMNYPSNPAEMQQQQQQGMTIQKPQAMIIQQPTQMQRQYAMKMQRQQAMDIQKQREEQRKRQREEHMKKQREEQMKKQKEEEMQNQKAMHILRQKVMEMHKQKVMDMQQAMEKQKQQKSQNQGQNLKLSNAGSQTKANTQKQNIKQEAPGKSTEAQDDAIEYQQILIHIPHALAAQPQIVVQQGDIDEAVNPYASTDQVATFKNDTDRFLHAVATHIKQQPSYSGANKQHIITLQESESFRGALNPHFIKQTQFIKLPNENPAVSELYRDHYSYVRPRPKPSFRSRHPGAYASSNYHFTTTNPLFLNSPSFRKNNLRSPSYSFTEPQTLLQSSSQQYHNVFNPYPDELIAEASFQSPNYIPLVKPGQNAMSVLNAPQFQTSFAGPIRINAGPPPLPFGAMPHQMIYGNRYIPPPSSVHAGSGKYGGFIKKLTTLSNMILSQSLGMKSQITPREETKEPEEYNVDEVDDFTLEDDNIQENPKDNSRGSDGITVSKEKLSKRVSKPVEDISRPPIIVYKGSKPPVEVYGTKDDIEKGKGPMKKATMKETSAKIDRNEEVDFVKTMYSILPKLVKRSITNRNDDVLDSELEGGNPAKEDAIIDEIEAFVDSQDETDKKEVTSQIEGSVQSVNSNSKPTFAVNEDIENVMKLLHKEEKSDIFPS</sequence>
<feature type="region of interest" description="Disordered" evidence="1">
    <location>
        <begin position="543"/>
        <end position="596"/>
    </location>
</feature>
<feature type="compositionally biased region" description="Polar residues" evidence="1">
    <location>
        <begin position="91"/>
        <end position="110"/>
    </location>
</feature>
<feature type="region of interest" description="Disordered" evidence="1">
    <location>
        <begin position="886"/>
        <end position="944"/>
    </location>
</feature>
<reference evidence="2" key="2">
    <citation type="submission" date="2020-06" db="EMBL/GenBank/DDBJ databases">
        <authorList>
            <person name="Sheffer M."/>
        </authorList>
    </citation>
    <scope>NUCLEOTIDE SEQUENCE</scope>
</reference>
<comment type="caution">
    <text evidence="2">The sequence shown here is derived from an EMBL/GenBank/DDBJ whole genome shotgun (WGS) entry which is preliminary data.</text>
</comment>
<evidence type="ECO:0000313" key="2">
    <source>
        <dbReference type="EMBL" id="KAF8770510.1"/>
    </source>
</evidence>
<feature type="compositionally biased region" description="Basic and acidic residues" evidence="1">
    <location>
        <begin position="493"/>
        <end position="525"/>
    </location>
</feature>
<gene>
    <name evidence="2" type="ORF">HNY73_018029</name>
</gene>
<dbReference type="Proteomes" id="UP000807504">
    <property type="component" value="Unassembled WGS sequence"/>
</dbReference>
<feature type="compositionally biased region" description="Basic and acidic residues" evidence="1">
    <location>
        <begin position="934"/>
        <end position="944"/>
    </location>
</feature>
<organism evidence="2 3">
    <name type="scientific">Argiope bruennichi</name>
    <name type="common">Wasp spider</name>
    <name type="synonym">Aranea bruennichi</name>
    <dbReference type="NCBI Taxonomy" id="94029"/>
    <lineage>
        <taxon>Eukaryota</taxon>
        <taxon>Metazoa</taxon>
        <taxon>Ecdysozoa</taxon>
        <taxon>Arthropoda</taxon>
        <taxon>Chelicerata</taxon>
        <taxon>Arachnida</taxon>
        <taxon>Araneae</taxon>
        <taxon>Araneomorphae</taxon>
        <taxon>Entelegynae</taxon>
        <taxon>Araneoidea</taxon>
        <taxon>Araneidae</taxon>
        <taxon>Argiope</taxon>
    </lineage>
</organism>
<feature type="region of interest" description="Disordered" evidence="1">
    <location>
        <begin position="86"/>
        <end position="119"/>
    </location>
</feature>
<feature type="compositionally biased region" description="Low complexity" evidence="1">
    <location>
        <begin position="546"/>
        <end position="569"/>
    </location>
</feature>
<accession>A0A8T0ECY8</accession>
<feature type="compositionally biased region" description="Polar residues" evidence="1">
    <location>
        <begin position="1"/>
        <end position="11"/>
    </location>
</feature>
<feature type="region of interest" description="Disordered" evidence="1">
    <location>
        <begin position="1049"/>
        <end position="1073"/>
    </location>
</feature>
<evidence type="ECO:0000256" key="1">
    <source>
        <dbReference type="SAM" id="MobiDB-lite"/>
    </source>
</evidence>
<feature type="compositionally biased region" description="Acidic residues" evidence="1">
    <location>
        <begin position="901"/>
        <end position="917"/>
    </location>
</feature>
<feature type="region of interest" description="Disordered" evidence="1">
    <location>
        <begin position="485"/>
        <end position="527"/>
    </location>
</feature>
<proteinExistence type="predicted"/>
<evidence type="ECO:0000313" key="3">
    <source>
        <dbReference type="Proteomes" id="UP000807504"/>
    </source>
</evidence>
<feature type="compositionally biased region" description="Polar residues" evidence="1">
    <location>
        <begin position="1059"/>
        <end position="1073"/>
    </location>
</feature>
<dbReference type="AlphaFoldDB" id="A0A8T0ECY8"/>
<feature type="region of interest" description="Disordered" evidence="1">
    <location>
        <begin position="1"/>
        <end position="23"/>
    </location>
</feature>
<feature type="compositionally biased region" description="Polar residues" evidence="1">
    <location>
        <begin position="571"/>
        <end position="586"/>
    </location>
</feature>
<reference evidence="2" key="1">
    <citation type="journal article" date="2020" name="bioRxiv">
        <title>Chromosome-level reference genome of the European wasp spider Argiope bruennichi: a resource for studies on range expansion and evolutionary adaptation.</title>
        <authorList>
            <person name="Sheffer M.M."/>
            <person name="Hoppe A."/>
            <person name="Krehenwinkel H."/>
            <person name="Uhl G."/>
            <person name="Kuss A.W."/>
            <person name="Jensen L."/>
            <person name="Jensen C."/>
            <person name="Gillespie R.G."/>
            <person name="Hoff K.J."/>
            <person name="Prost S."/>
        </authorList>
    </citation>
    <scope>NUCLEOTIDE SEQUENCE</scope>
</reference>
<name>A0A8T0ECY8_ARGBR</name>